<proteinExistence type="predicted"/>
<keyword evidence="2" id="KW-0175">Coiled coil</keyword>
<gene>
    <name evidence="5" type="ORF">KUDE01_026255</name>
</gene>
<dbReference type="GO" id="GO:0005886">
    <property type="term" value="C:plasma membrane"/>
    <property type="evidence" value="ECO:0007669"/>
    <property type="project" value="UniProtKB-SubCell"/>
</dbReference>
<reference evidence="5" key="1">
    <citation type="submission" date="2023-04" db="EMBL/GenBank/DDBJ databases">
        <title>Chromosome-level genome of Chaenocephalus aceratus.</title>
        <authorList>
            <person name="Park H."/>
        </authorList>
    </citation>
    <scope>NUCLEOTIDE SEQUENCE</scope>
    <source>
        <strain evidence="5">DE</strain>
        <tissue evidence="5">Muscle</tissue>
    </source>
</reference>
<keyword evidence="3" id="KW-0472">Membrane</keyword>
<keyword evidence="3" id="KW-1133">Transmembrane helix</keyword>
<dbReference type="Proteomes" id="UP001228049">
    <property type="component" value="Unassembled WGS sequence"/>
</dbReference>
<dbReference type="PANTHER" id="PTHR45710:SF26">
    <property type="entry name" value="RH26557P"/>
    <property type="match status" value="1"/>
</dbReference>
<dbReference type="Gene3D" id="3.10.100.10">
    <property type="entry name" value="Mannose-Binding Protein A, subunit A"/>
    <property type="match status" value="1"/>
</dbReference>
<evidence type="ECO:0000313" key="6">
    <source>
        <dbReference type="Proteomes" id="UP001228049"/>
    </source>
</evidence>
<dbReference type="SMART" id="SM00034">
    <property type="entry name" value="CLECT"/>
    <property type="match status" value="1"/>
</dbReference>
<evidence type="ECO:0000259" key="4">
    <source>
        <dbReference type="PROSITE" id="PS50041"/>
    </source>
</evidence>
<dbReference type="PROSITE" id="PS50041">
    <property type="entry name" value="C_TYPE_LECTIN_2"/>
    <property type="match status" value="1"/>
</dbReference>
<keyword evidence="3" id="KW-0812">Transmembrane</keyword>
<dbReference type="SUPFAM" id="SSF56436">
    <property type="entry name" value="C-type lectin-like"/>
    <property type="match status" value="1"/>
</dbReference>
<dbReference type="InterPro" id="IPR001304">
    <property type="entry name" value="C-type_lectin-like"/>
</dbReference>
<evidence type="ECO:0000256" key="1">
    <source>
        <dbReference type="ARBA" id="ARBA00004401"/>
    </source>
</evidence>
<feature type="coiled-coil region" evidence="2">
    <location>
        <begin position="90"/>
        <end position="131"/>
    </location>
</feature>
<keyword evidence="6" id="KW-1185">Reference proteome</keyword>
<evidence type="ECO:0000256" key="3">
    <source>
        <dbReference type="SAM" id="Phobius"/>
    </source>
</evidence>
<dbReference type="EMBL" id="JASDAP010000025">
    <property type="protein sequence ID" value="KAK1880731.1"/>
    <property type="molecule type" value="Genomic_DNA"/>
</dbReference>
<evidence type="ECO:0000313" key="5">
    <source>
        <dbReference type="EMBL" id="KAK1880731.1"/>
    </source>
</evidence>
<dbReference type="InterPro" id="IPR050828">
    <property type="entry name" value="C-type_lectin/matrix_domain"/>
</dbReference>
<comment type="subcellular location">
    <subcellularLocation>
        <location evidence="1">Cell membrane</location>
        <topology evidence="1">Single-pass type II membrane protein</topology>
    </subcellularLocation>
</comment>
<feature type="transmembrane region" description="Helical" evidence="3">
    <location>
        <begin position="63"/>
        <end position="88"/>
    </location>
</feature>
<dbReference type="Pfam" id="PF00059">
    <property type="entry name" value="Lectin_C"/>
    <property type="match status" value="1"/>
</dbReference>
<dbReference type="InterPro" id="IPR016187">
    <property type="entry name" value="CTDL_fold"/>
</dbReference>
<dbReference type="InterPro" id="IPR016186">
    <property type="entry name" value="C-type_lectin-like/link_sf"/>
</dbReference>
<name>A0AAD9EXI7_DISEL</name>
<comment type="caution">
    <text evidence="5">The sequence shown here is derived from an EMBL/GenBank/DDBJ whole genome shotgun (WGS) entry which is preliminary data.</text>
</comment>
<sequence>MSDIYAKPDLSKKVIFTRKLQGDNGQWEEREVDIYESADAVGEDHPDHRSQQVDPAQRRTYRAAALCLGVLCILMITAIIALSIHFTLEKEELRTRNEHLNKNYSQLLDKVADLSVNNSELQDEVKQLKVKIEGKVCPGGWKRFGCSCYFKSNERKSWYDSRYDCQQRGADLVVINNKEEQKFLIELNEHGEFWIGLKASKRTWTSSGWVNEWEWVDGSPLTEMFQESGLPLVTNHNTAAYSNQHGQWTQSMDYYYYKNWICEK</sequence>
<feature type="domain" description="C-type lectin" evidence="4">
    <location>
        <begin position="144"/>
        <end position="248"/>
    </location>
</feature>
<protein>
    <submittedName>
        <fullName evidence="5">C-type lectin domain family 12 member B</fullName>
    </submittedName>
</protein>
<dbReference type="PANTHER" id="PTHR45710">
    <property type="entry name" value="C-TYPE LECTIN DOMAIN-CONTAINING PROTEIN 180"/>
    <property type="match status" value="1"/>
</dbReference>
<evidence type="ECO:0000256" key="2">
    <source>
        <dbReference type="SAM" id="Coils"/>
    </source>
</evidence>
<accession>A0AAD9EXI7</accession>
<organism evidence="5 6">
    <name type="scientific">Dissostichus eleginoides</name>
    <name type="common">Patagonian toothfish</name>
    <name type="synonym">Dissostichus amissus</name>
    <dbReference type="NCBI Taxonomy" id="100907"/>
    <lineage>
        <taxon>Eukaryota</taxon>
        <taxon>Metazoa</taxon>
        <taxon>Chordata</taxon>
        <taxon>Craniata</taxon>
        <taxon>Vertebrata</taxon>
        <taxon>Euteleostomi</taxon>
        <taxon>Actinopterygii</taxon>
        <taxon>Neopterygii</taxon>
        <taxon>Teleostei</taxon>
        <taxon>Neoteleostei</taxon>
        <taxon>Acanthomorphata</taxon>
        <taxon>Eupercaria</taxon>
        <taxon>Perciformes</taxon>
        <taxon>Notothenioidei</taxon>
        <taxon>Nototheniidae</taxon>
        <taxon>Dissostichus</taxon>
    </lineage>
</organism>
<dbReference type="AlphaFoldDB" id="A0AAD9EXI7"/>